<evidence type="ECO:0000256" key="6">
    <source>
        <dbReference type="ARBA" id="ARBA00023146"/>
    </source>
</evidence>
<keyword evidence="2 9" id="KW-0436">Ligase</keyword>
<keyword evidence="4 9" id="KW-0067">ATP-binding</keyword>
<dbReference type="GO" id="GO:0004831">
    <property type="term" value="F:tyrosine-tRNA ligase activity"/>
    <property type="evidence" value="ECO:0007669"/>
    <property type="project" value="UniProtKB-UniRule"/>
</dbReference>
<dbReference type="PANTHER" id="PTHR11766:SF1">
    <property type="entry name" value="TYROSINE--TRNA LIGASE"/>
    <property type="match status" value="1"/>
</dbReference>
<protein>
    <recommendedName>
        <fullName evidence="1 8">Tyrosine--tRNA ligase</fullName>
        <ecNumber evidence="1 8">6.1.1.1</ecNumber>
    </recommendedName>
</protein>
<evidence type="ECO:0000313" key="10">
    <source>
        <dbReference type="EMBL" id="PIP68938.1"/>
    </source>
</evidence>
<organism evidence="10 11">
    <name type="scientific">Candidatus Nomurabacteria bacterium CG22_combo_CG10-13_8_21_14_all_32_8</name>
    <dbReference type="NCBI Taxonomy" id="1974732"/>
    <lineage>
        <taxon>Bacteria</taxon>
        <taxon>Candidatus Nomuraibacteriota</taxon>
    </lineage>
</organism>
<evidence type="ECO:0000256" key="9">
    <source>
        <dbReference type="RuleBase" id="RU363036"/>
    </source>
</evidence>
<dbReference type="SUPFAM" id="SSF55174">
    <property type="entry name" value="Alpha-L RNA-binding motif"/>
    <property type="match status" value="1"/>
</dbReference>
<dbReference type="PANTHER" id="PTHR11766">
    <property type="entry name" value="TYROSYL-TRNA SYNTHETASE"/>
    <property type="match status" value="1"/>
</dbReference>
<evidence type="ECO:0000256" key="8">
    <source>
        <dbReference type="NCBIfam" id="TIGR00234"/>
    </source>
</evidence>
<dbReference type="GO" id="GO:0003723">
    <property type="term" value="F:RNA binding"/>
    <property type="evidence" value="ECO:0007669"/>
    <property type="project" value="InterPro"/>
</dbReference>
<evidence type="ECO:0000313" key="11">
    <source>
        <dbReference type="Proteomes" id="UP000229176"/>
    </source>
</evidence>
<gene>
    <name evidence="10" type="ORF">COW91_02075</name>
</gene>
<name>A0A2H0CHT9_9BACT</name>
<dbReference type="AlphaFoldDB" id="A0A2H0CHT9"/>
<dbReference type="InterPro" id="IPR024088">
    <property type="entry name" value="Tyr-tRNA-ligase_bac-type"/>
</dbReference>
<keyword evidence="3 9" id="KW-0547">Nucleotide-binding</keyword>
<comment type="catalytic activity">
    <reaction evidence="7">
        <text>tRNA(Tyr) + L-tyrosine + ATP = L-tyrosyl-tRNA(Tyr) + AMP + diphosphate + H(+)</text>
        <dbReference type="Rhea" id="RHEA:10220"/>
        <dbReference type="Rhea" id="RHEA-COMP:9706"/>
        <dbReference type="Rhea" id="RHEA-COMP:9707"/>
        <dbReference type="ChEBI" id="CHEBI:15378"/>
        <dbReference type="ChEBI" id="CHEBI:30616"/>
        <dbReference type="ChEBI" id="CHEBI:33019"/>
        <dbReference type="ChEBI" id="CHEBI:58315"/>
        <dbReference type="ChEBI" id="CHEBI:78442"/>
        <dbReference type="ChEBI" id="CHEBI:78536"/>
        <dbReference type="ChEBI" id="CHEBI:456215"/>
        <dbReference type="EC" id="6.1.1.1"/>
    </reaction>
</comment>
<dbReference type="Pfam" id="PF00579">
    <property type="entry name" value="tRNA-synt_1b"/>
    <property type="match status" value="1"/>
</dbReference>
<evidence type="ECO:0000256" key="4">
    <source>
        <dbReference type="ARBA" id="ARBA00022840"/>
    </source>
</evidence>
<accession>A0A2H0CHT9</accession>
<evidence type="ECO:0000256" key="1">
    <source>
        <dbReference type="ARBA" id="ARBA00013160"/>
    </source>
</evidence>
<dbReference type="InterPro" id="IPR014729">
    <property type="entry name" value="Rossmann-like_a/b/a_fold"/>
</dbReference>
<dbReference type="SUPFAM" id="SSF52374">
    <property type="entry name" value="Nucleotidylyl transferase"/>
    <property type="match status" value="1"/>
</dbReference>
<evidence type="ECO:0000256" key="5">
    <source>
        <dbReference type="ARBA" id="ARBA00022917"/>
    </source>
</evidence>
<dbReference type="NCBIfam" id="TIGR00234">
    <property type="entry name" value="tyrS"/>
    <property type="match status" value="1"/>
</dbReference>
<sequence length="396" mass="45219">MKVITDEKRIDEVLNVGVEEIIEKDHLLKALKSGKQLRIKFGIDPTMPDLHLGHSVPLRKLRQFQDLGHKAILIIGDSTATIGDPSGRSETRKILSSVEIKKNMKNYLKQAEKILDMKKTEVHYNSEWLGNNMMTILELSKAGTIQQVLHRSDFKKRIDDNQDITILEMLYPLLQGYDSVAIKADLELGGTDQKFNLLMGRRVQRYYKISEQDILTLPILEGVDGVKKMSKSLGNYIALDEKPIEMFGKIMSVPDILITKYMKLCTGLLLAEINEIEDSLKNKSFNPKNAKMRLAYEIVKIYHNINKAKKAEENFINTFQKREIPEEMIELAGEGEMLMDLLVKAKILSSKGDFRRLIEEGAVTDLNNDKKIKDVNIIPSSGMKFKIGKRKFIKIK</sequence>
<evidence type="ECO:0000256" key="7">
    <source>
        <dbReference type="ARBA" id="ARBA00048248"/>
    </source>
</evidence>
<comment type="caution">
    <text evidence="10">The sequence shown here is derived from an EMBL/GenBank/DDBJ whole genome shotgun (WGS) entry which is preliminary data.</text>
</comment>
<evidence type="ECO:0000256" key="3">
    <source>
        <dbReference type="ARBA" id="ARBA00022741"/>
    </source>
</evidence>
<keyword evidence="6 9" id="KW-0030">Aminoacyl-tRNA synthetase</keyword>
<dbReference type="InterPro" id="IPR036986">
    <property type="entry name" value="S4_RNA-bd_sf"/>
</dbReference>
<dbReference type="GO" id="GO:0005524">
    <property type="term" value="F:ATP binding"/>
    <property type="evidence" value="ECO:0007669"/>
    <property type="project" value="UniProtKB-KW"/>
</dbReference>
<dbReference type="Gene3D" id="3.40.50.620">
    <property type="entry name" value="HUPs"/>
    <property type="match status" value="1"/>
</dbReference>
<dbReference type="GO" id="GO:0006437">
    <property type="term" value="P:tyrosyl-tRNA aminoacylation"/>
    <property type="evidence" value="ECO:0007669"/>
    <property type="project" value="UniProtKB-UniRule"/>
</dbReference>
<dbReference type="CDD" id="cd00805">
    <property type="entry name" value="TyrRS_core"/>
    <property type="match status" value="1"/>
</dbReference>
<dbReference type="InterPro" id="IPR002307">
    <property type="entry name" value="Tyr-tRNA-ligase"/>
</dbReference>
<keyword evidence="5 9" id="KW-0648">Protein biosynthesis</keyword>
<proteinExistence type="inferred from homology"/>
<comment type="similarity">
    <text evidence="9">Belongs to the class-I aminoacyl-tRNA synthetase family.</text>
</comment>
<dbReference type="Proteomes" id="UP000229176">
    <property type="component" value="Unassembled WGS sequence"/>
</dbReference>
<dbReference type="PRINTS" id="PR01040">
    <property type="entry name" value="TRNASYNTHTYR"/>
</dbReference>
<dbReference type="Gene3D" id="3.10.290.10">
    <property type="entry name" value="RNA-binding S4 domain"/>
    <property type="match status" value="1"/>
</dbReference>
<reference evidence="10 11" key="1">
    <citation type="submission" date="2017-09" db="EMBL/GenBank/DDBJ databases">
        <title>Depth-based differentiation of microbial function through sediment-hosted aquifers and enrichment of novel symbionts in the deep terrestrial subsurface.</title>
        <authorList>
            <person name="Probst A.J."/>
            <person name="Ladd B."/>
            <person name="Jarett J.K."/>
            <person name="Geller-Mcgrath D.E."/>
            <person name="Sieber C.M."/>
            <person name="Emerson J.B."/>
            <person name="Anantharaman K."/>
            <person name="Thomas B.C."/>
            <person name="Malmstrom R."/>
            <person name="Stieglmeier M."/>
            <person name="Klingl A."/>
            <person name="Woyke T."/>
            <person name="Ryan C.M."/>
            <person name="Banfield J.F."/>
        </authorList>
    </citation>
    <scope>NUCLEOTIDE SEQUENCE [LARGE SCALE GENOMIC DNA]</scope>
    <source>
        <strain evidence="10">CG22_combo_CG10-13_8_21_14_all_32_8</strain>
    </source>
</reference>
<dbReference type="EC" id="6.1.1.1" evidence="1 8"/>
<evidence type="ECO:0000256" key="2">
    <source>
        <dbReference type="ARBA" id="ARBA00022598"/>
    </source>
</evidence>
<dbReference type="EMBL" id="PCTI01000033">
    <property type="protein sequence ID" value="PIP68938.1"/>
    <property type="molecule type" value="Genomic_DNA"/>
</dbReference>
<dbReference type="Gene3D" id="1.10.240.10">
    <property type="entry name" value="Tyrosyl-Transfer RNA Synthetase"/>
    <property type="match status" value="1"/>
</dbReference>
<dbReference type="GO" id="GO:0005829">
    <property type="term" value="C:cytosol"/>
    <property type="evidence" value="ECO:0007669"/>
    <property type="project" value="TreeGrafter"/>
</dbReference>
<dbReference type="InterPro" id="IPR002305">
    <property type="entry name" value="aa-tRNA-synth_Ic"/>
</dbReference>